<name>A0ABD5Y2M2_9EURY</name>
<evidence type="ECO:0000313" key="2">
    <source>
        <dbReference type="Proteomes" id="UP001596432"/>
    </source>
</evidence>
<dbReference type="GeneID" id="78820786"/>
<keyword evidence="2" id="KW-1185">Reference proteome</keyword>
<evidence type="ECO:0000313" key="1">
    <source>
        <dbReference type="EMBL" id="MFC7140496.1"/>
    </source>
</evidence>
<gene>
    <name evidence="1" type="ORF">ACFQMA_11730</name>
</gene>
<protein>
    <submittedName>
        <fullName evidence="1">Uncharacterized protein</fullName>
    </submittedName>
</protein>
<sequence>MADTHQQSASATEIPDDVRDHVLTTGYRIYGNASGDGAFELLSGDSR</sequence>
<reference evidence="1 2" key="1">
    <citation type="journal article" date="2019" name="Int. J. Syst. Evol. Microbiol.">
        <title>The Global Catalogue of Microorganisms (GCM) 10K type strain sequencing project: providing services to taxonomists for standard genome sequencing and annotation.</title>
        <authorList>
            <consortium name="The Broad Institute Genomics Platform"/>
            <consortium name="The Broad Institute Genome Sequencing Center for Infectious Disease"/>
            <person name="Wu L."/>
            <person name="Ma J."/>
        </authorList>
    </citation>
    <scope>NUCLEOTIDE SEQUENCE [LARGE SCALE GENOMIC DNA]</scope>
    <source>
        <strain evidence="1 2">XZYJT29</strain>
    </source>
</reference>
<accession>A0ABD5Y2M2</accession>
<dbReference type="EMBL" id="JBHTAS010000001">
    <property type="protein sequence ID" value="MFC7140496.1"/>
    <property type="molecule type" value="Genomic_DNA"/>
</dbReference>
<organism evidence="1 2">
    <name type="scientific">Halosimplex aquaticum</name>
    <dbReference type="NCBI Taxonomy" id="3026162"/>
    <lineage>
        <taxon>Archaea</taxon>
        <taxon>Methanobacteriati</taxon>
        <taxon>Methanobacteriota</taxon>
        <taxon>Stenosarchaea group</taxon>
        <taxon>Halobacteria</taxon>
        <taxon>Halobacteriales</taxon>
        <taxon>Haloarculaceae</taxon>
        <taxon>Halosimplex</taxon>
    </lineage>
</organism>
<dbReference type="Proteomes" id="UP001596432">
    <property type="component" value="Unassembled WGS sequence"/>
</dbReference>
<proteinExistence type="predicted"/>
<dbReference type="AlphaFoldDB" id="A0ABD5Y2M2"/>
<dbReference type="RefSeq" id="WP_274326052.1">
    <property type="nucleotide sequence ID" value="NZ_CP118158.1"/>
</dbReference>
<comment type="caution">
    <text evidence="1">The sequence shown here is derived from an EMBL/GenBank/DDBJ whole genome shotgun (WGS) entry which is preliminary data.</text>
</comment>